<organism evidence="3 4">
    <name type="scientific">Tigriopus californicus</name>
    <name type="common">Marine copepod</name>
    <dbReference type="NCBI Taxonomy" id="6832"/>
    <lineage>
        <taxon>Eukaryota</taxon>
        <taxon>Metazoa</taxon>
        <taxon>Ecdysozoa</taxon>
        <taxon>Arthropoda</taxon>
        <taxon>Crustacea</taxon>
        <taxon>Multicrustacea</taxon>
        <taxon>Hexanauplia</taxon>
        <taxon>Copepoda</taxon>
        <taxon>Harpacticoida</taxon>
        <taxon>Harpacticidae</taxon>
        <taxon>Tigriopus</taxon>
    </lineage>
</organism>
<dbReference type="EMBL" id="VCGU01000001">
    <property type="protein sequence ID" value="TRY81113.1"/>
    <property type="molecule type" value="Genomic_DNA"/>
</dbReference>
<dbReference type="Gene3D" id="2.30.29.30">
    <property type="entry name" value="Pleckstrin-homology domain (PH domain)/Phosphotyrosine-binding domain (PTB)"/>
    <property type="match status" value="1"/>
</dbReference>
<dbReference type="GO" id="GO:0005737">
    <property type="term" value="C:cytoplasm"/>
    <property type="evidence" value="ECO:0007669"/>
    <property type="project" value="TreeGrafter"/>
</dbReference>
<dbReference type="PANTHER" id="PTHR23138:SF87">
    <property type="entry name" value="E3 SUMO-PROTEIN LIGASE RANBP2"/>
    <property type="match status" value="1"/>
</dbReference>
<dbReference type="InterPro" id="IPR000156">
    <property type="entry name" value="Ran_bind_dom"/>
</dbReference>
<gene>
    <name evidence="3" type="ORF">TCAL_16753</name>
</gene>
<dbReference type="GO" id="GO:0005096">
    <property type="term" value="F:GTPase activator activity"/>
    <property type="evidence" value="ECO:0007669"/>
    <property type="project" value="TreeGrafter"/>
</dbReference>
<feature type="region of interest" description="Disordered" evidence="1">
    <location>
        <begin position="93"/>
        <end position="156"/>
    </location>
</feature>
<feature type="region of interest" description="Disordered" evidence="1">
    <location>
        <begin position="1"/>
        <end position="59"/>
    </location>
</feature>
<evidence type="ECO:0000313" key="4">
    <source>
        <dbReference type="Proteomes" id="UP000318571"/>
    </source>
</evidence>
<dbReference type="AlphaFoldDB" id="A0A553PTU6"/>
<feature type="compositionally biased region" description="Low complexity" evidence="1">
    <location>
        <begin position="20"/>
        <end position="29"/>
    </location>
</feature>
<dbReference type="Pfam" id="PF00638">
    <property type="entry name" value="Ran_BP1"/>
    <property type="match status" value="1"/>
</dbReference>
<evidence type="ECO:0000256" key="1">
    <source>
        <dbReference type="SAM" id="MobiDB-lite"/>
    </source>
</evidence>
<reference evidence="3 4" key="1">
    <citation type="journal article" date="2018" name="Nat. Ecol. Evol.">
        <title>Genomic signatures of mitonuclear coevolution across populations of Tigriopus californicus.</title>
        <authorList>
            <person name="Barreto F.S."/>
            <person name="Watson E.T."/>
            <person name="Lima T.G."/>
            <person name="Willett C.S."/>
            <person name="Edmands S."/>
            <person name="Li W."/>
            <person name="Burton R.S."/>
        </authorList>
    </citation>
    <scope>NUCLEOTIDE SEQUENCE [LARGE SCALE GENOMIC DNA]</scope>
    <source>
        <strain evidence="3 4">San Diego</strain>
    </source>
</reference>
<sequence>MSPTKDEGQSPAPSAGSGQPVEKPAAPEAESPPDPEEHDPYYPPVITLPEVIINSGEEDEDELFRMRSKLFRYDSAADPPEWKERGTGDIKILQHKEKGGSTRRGLIDPSNEWEVTRAQAKALESKTNEEGEDEELAKAVDKVDLNAEKENLKANN</sequence>
<dbReference type="SMART" id="SM00160">
    <property type="entry name" value="RanBD"/>
    <property type="match status" value="1"/>
</dbReference>
<proteinExistence type="predicted"/>
<dbReference type="InterPro" id="IPR011993">
    <property type="entry name" value="PH-like_dom_sf"/>
</dbReference>
<feature type="domain" description="RanBD1" evidence="2">
    <location>
        <begin position="41"/>
        <end position="103"/>
    </location>
</feature>
<name>A0A553PTU6_TIGCA</name>
<evidence type="ECO:0000259" key="2">
    <source>
        <dbReference type="PROSITE" id="PS50196"/>
    </source>
</evidence>
<keyword evidence="4" id="KW-1185">Reference proteome</keyword>
<comment type="caution">
    <text evidence="3">The sequence shown here is derived from an EMBL/GenBank/DDBJ whole genome shotgun (WGS) entry which is preliminary data.</text>
</comment>
<dbReference type="InterPro" id="IPR045255">
    <property type="entry name" value="RanBP1-like"/>
</dbReference>
<dbReference type="PROSITE" id="PS50196">
    <property type="entry name" value="RANBD1"/>
    <property type="match status" value="1"/>
</dbReference>
<dbReference type="SUPFAM" id="SSF50729">
    <property type="entry name" value="PH domain-like"/>
    <property type="match status" value="1"/>
</dbReference>
<dbReference type="GO" id="GO:0005643">
    <property type="term" value="C:nuclear pore"/>
    <property type="evidence" value="ECO:0007669"/>
    <property type="project" value="TreeGrafter"/>
</dbReference>
<protein>
    <recommendedName>
        <fullName evidence="2">RanBD1 domain-containing protein</fullName>
    </recommendedName>
</protein>
<feature type="compositionally biased region" description="Basic and acidic residues" evidence="1">
    <location>
        <begin position="136"/>
        <end position="156"/>
    </location>
</feature>
<accession>A0A553PTU6</accession>
<dbReference type="Proteomes" id="UP000318571">
    <property type="component" value="Chromosome 12"/>
</dbReference>
<evidence type="ECO:0000313" key="3">
    <source>
        <dbReference type="EMBL" id="TRY81113.1"/>
    </source>
</evidence>
<dbReference type="STRING" id="6832.A0A553PTU6"/>
<dbReference type="PANTHER" id="PTHR23138">
    <property type="entry name" value="RAN BINDING PROTEIN"/>
    <property type="match status" value="1"/>
</dbReference>